<gene>
    <name evidence="3" type="ORF">HMPREF3226_02233</name>
</gene>
<dbReference type="AlphaFoldDB" id="A0A133PXM3"/>
<dbReference type="PATRIC" id="fig|28128.5.peg.2297"/>
<dbReference type="OrthoDB" id="9801008at2"/>
<feature type="region of interest" description="Disordered" evidence="1">
    <location>
        <begin position="1"/>
        <end position="29"/>
    </location>
</feature>
<evidence type="ECO:0000313" key="3">
    <source>
        <dbReference type="EMBL" id="KXA34768.1"/>
    </source>
</evidence>
<keyword evidence="4" id="KW-1185">Reference proteome</keyword>
<name>A0A133PXM3_9BACT</name>
<dbReference type="RefSeq" id="WP_060941143.1">
    <property type="nucleotide sequence ID" value="NZ_KQ957308.1"/>
</dbReference>
<evidence type="ECO:0000313" key="4">
    <source>
        <dbReference type="Proteomes" id="UP000070533"/>
    </source>
</evidence>
<dbReference type="eggNOG" id="ENOG5033BR0">
    <property type="taxonomic scope" value="Bacteria"/>
</dbReference>
<dbReference type="InterPro" id="IPR025868">
    <property type="entry name" value="Zn_ribbon_dom_put"/>
</dbReference>
<evidence type="ECO:0000256" key="1">
    <source>
        <dbReference type="SAM" id="MobiDB-lite"/>
    </source>
</evidence>
<organism evidence="3 4">
    <name type="scientific">Prevotella corporis</name>
    <dbReference type="NCBI Taxonomy" id="28128"/>
    <lineage>
        <taxon>Bacteria</taxon>
        <taxon>Pseudomonadati</taxon>
        <taxon>Bacteroidota</taxon>
        <taxon>Bacteroidia</taxon>
        <taxon>Bacteroidales</taxon>
        <taxon>Prevotellaceae</taxon>
        <taxon>Prevotella</taxon>
    </lineage>
</organism>
<evidence type="ECO:0000259" key="2">
    <source>
        <dbReference type="Pfam" id="PF12674"/>
    </source>
</evidence>
<dbReference type="EMBL" id="LRQG01000197">
    <property type="protein sequence ID" value="KXA34768.1"/>
    <property type="molecule type" value="Genomic_DNA"/>
</dbReference>
<dbReference type="Proteomes" id="UP000070533">
    <property type="component" value="Unassembled WGS sequence"/>
</dbReference>
<proteinExistence type="predicted"/>
<reference evidence="4" key="1">
    <citation type="submission" date="2016-01" db="EMBL/GenBank/DDBJ databases">
        <authorList>
            <person name="Mitreva M."/>
            <person name="Pepin K.H."/>
            <person name="Mihindukulasuriya K.A."/>
            <person name="Fulton R."/>
            <person name="Fronick C."/>
            <person name="O'Laughlin M."/>
            <person name="Miner T."/>
            <person name="Herter B."/>
            <person name="Rosa B.A."/>
            <person name="Cordes M."/>
            <person name="Tomlinson C."/>
            <person name="Wollam A."/>
            <person name="Palsikar V.B."/>
            <person name="Mardis E.R."/>
            <person name="Wilson R.K."/>
        </authorList>
    </citation>
    <scope>NUCLEOTIDE SEQUENCE [LARGE SCALE GENOMIC DNA]</scope>
    <source>
        <strain evidence="4">MJR7716</strain>
    </source>
</reference>
<protein>
    <recommendedName>
        <fullName evidence="2">Putative zinc ribbon domain-containing protein</fullName>
    </recommendedName>
</protein>
<dbReference type="STRING" id="28128.HMPREF3226_02233"/>
<feature type="domain" description="Putative zinc ribbon" evidence="2">
    <location>
        <begin position="6"/>
        <end position="85"/>
    </location>
</feature>
<dbReference type="Pfam" id="PF12674">
    <property type="entry name" value="Zn_ribbon_2"/>
    <property type="match status" value="1"/>
</dbReference>
<accession>A0A133PXM3</accession>
<sequence>MKKNKICQSCGMPLKHDSQQGGTNADGSRSDVYCSYCYAEGKFTDECNDVREFQEHCRQIMMKGGHNRIMAWLFTRGMKRLERWKEGEKA</sequence>
<comment type="caution">
    <text evidence="3">The sequence shown here is derived from an EMBL/GenBank/DDBJ whole genome shotgun (WGS) entry which is preliminary data.</text>
</comment>